<protein>
    <submittedName>
        <fullName evidence="2">Uncharacterized protein</fullName>
    </submittedName>
</protein>
<evidence type="ECO:0000313" key="2">
    <source>
        <dbReference type="EMBL" id="KAH9501940.1"/>
    </source>
</evidence>
<evidence type="ECO:0000256" key="1">
    <source>
        <dbReference type="SAM" id="MobiDB-lite"/>
    </source>
</evidence>
<keyword evidence="3" id="KW-1185">Reference proteome</keyword>
<reference evidence="2" key="2">
    <citation type="journal article" date="2022" name="Res Sq">
        <title>Comparative Genomics Reveals Insights into the Divergent Evolution of Astigmatic Mites and Household Pest Adaptations.</title>
        <authorList>
            <person name="Xiong Q."/>
            <person name="Wan A.T.-Y."/>
            <person name="Liu X.-Y."/>
            <person name="Fung C.S.-H."/>
            <person name="Xiao X."/>
            <person name="Malainual N."/>
            <person name="Hou J."/>
            <person name="Wang L."/>
            <person name="Wang M."/>
            <person name="Yang K."/>
            <person name="Cui Y."/>
            <person name="Leung E."/>
            <person name="Nong W."/>
            <person name="Shin S.-K."/>
            <person name="Au S."/>
            <person name="Jeong K.Y."/>
            <person name="Chew F.T."/>
            <person name="Hui J."/>
            <person name="Leung T.F."/>
            <person name="Tungtrongchitr A."/>
            <person name="Zhong N."/>
            <person name="Liu Z."/>
            <person name="Tsui S."/>
        </authorList>
    </citation>
    <scope>NUCLEOTIDE SEQUENCE</scope>
    <source>
        <strain evidence="2">Derf</strain>
        <tissue evidence="2">Whole organism</tissue>
    </source>
</reference>
<gene>
    <name evidence="2" type="ORF">DERF_012749</name>
</gene>
<organism evidence="2 3">
    <name type="scientific">Dermatophagoides farinae</name>
    <name type="common">American house dust mite</name>
    <dbReference type="NCBI Taxonomy" id="6954"/>
    <lineage>
        <taxon>Eukaryota</taxon>
        <taxon>Metazoa</taxon>
        <taxon>Ecdysozoa</taxon>
        <taxon>Arthropoda</taxon>
        <taxon>Chelicerata</taxon>
        <taxon>Arachnida</taxon>
        <taxon>Acari</taxon>
        <taxon>Acariformes</taxon>
        <taxon>Sarcoptiformes</taxon>
        <taxon>Astigmata</taxon>
        <taxon>Psoroptidia</taxon>
        <taxon>Analgoidea</taxon>
        <taxon>Pyroglyphidae</taxon>
        <taxon>Dermatophagoidinae</taxon>
        <taxon>Dermatophagoides</taxon>
    </lineage>
</organism>
<name>A0A922HQQ1_DERFA</name>
<feature type="region of interest" description="Disordered" evidence="1">
    <location>
        <begin position="280"/>
        <end position="320"/>
    </location>
</feature>
<sequence length="700" mass="81920">MIFYNNKIVDNKIRLVDDYKAAKYRNYLTTTTATTVTTEQQSIDNNDDYKIGDNGGHWSNGNNGGDGNKYPKIRVLIFWMQRSSSTTAEQDLNKILEKQLKIFIYSNCGIADSQKQHDGIGGQVWLEKIKHSKSNCLSTYHYRYRFIVNNYGNDDTIDIRLKFYLIRWPDCFELKSQFFYEEFARKYFHLTNIAIGFYQYGNLDSFQYISSWLKGFYKFHRQQQKQQRRSSSIIIDNIQIYLARFGHCIVENDIDLNEKNFIQDYHVRLIDCGHHHHYNHNRGSRSSSTTSIISSNSSSSSSSSIFSRTSKRSSSCSSNDDCCKNNYHHLLESFIRCLIKVNLNEYFNLQLLSVSIQAERQQQQQKQEKRKSKWKRNRTSSSSSSWILLLFIRSTNNNPNIMNDGGHTFINWMSRYFKIKLKKWWHHRFYSILSIMEDFDNDINFPDFAFDDFFSGQNSRGQNSRDNNFDVVELYKKHCNVLHQNLELYSLFCCLITIRGTNIEKIRRTTRNEGLESLDEINRTFNIDWTTKGRNLRPSTLTPGRMIMLMPVTAVLSMRHIRHIPGLNSDLPYPFRIKSVIALIPQNWVTYIEAANFAAYNLTRVTSPNIPGKNAAEMAIVNTRSLQNDRRINEDNRLYFWKKLKRNSTPEEWAQLKIGIQKTADRFAAVRVEFGLPAAPDGEIYDWDDVVHNIAQPSSA</sequence>
<accession>A0A922HQQ1</accession>
<dbReference type="EMBL" id="ASGP02000006">
    <property type="protein sequence ID" value="KAH9501940.1"/>
    <property type="molecule type" value="Genomic_DNA"/>
</dbReference>
<reference evidence="2" key="1">
    <citation type="submission" date="2013-05" db="EMBL/GenBank/DDBJ databases">
        <authorList>
            <person name="Yim A.K.Y."/>
            <person name="Chan T.F."/>
            <person name="Ji K.M."/>
            <person name="Liu X.Y."/>
            <person name="Zhou J.W."/>
            <person name="Li R.Q."/>
            <person name="Yang K.Y."/>
            <person name="Li J."/>
            <person name="Li M."/>
            <person name="Law P.T.W."/>
            <person name="Wu Y.L."/>
            <person name="Cai Z.L."/>
            <person name="Qin H."/>
            <person name="Bao Y."/>
            <person name="Leung R.K.K."/>
            <person name="Ng P.K.S."/>
            <person name="Zou J."/>
            <person name="Zhong X.J."/>
            <person name="Ran P.X."/>
            <person name="Zhong N.S."/>
            <person name="Liu Z.G."/>
            <person name="Tsui S.K.W."/>
        </authorList>
    </citation>
    <scope>NUCLEOTIDE SEQUENCE</scope>
    <source>
        <strain evidence="2">Derf</strain>
        <tissue evidence="2">Whole organism</tissue>
    </source>
</reference>
<dbReference type="Proteomes" id="UP000790347">
    <property type="component" value="Unassembled WGS sequence"/>
</dbReference>
<evidence type="ECO:0000313" key="3">
    <source>
        <dbReference type="Proteomes" id="UP000790347"/>
    </source>
</evidence>
<proteinExistence type="predicted"/>
<comment type="caution">
    <text evidence="2">The sequence shown here is derived from an EMBL/GenBank/DDBJ whole genome shotgun (WGS) entry which is preliminary data.</text>
</comment>
<feature type="compositionally biased region" description="Low complexity" evidence="1">
    <location>
        <begin position="284"/>
        <end position="318"/>
    </location>
</feature>
<dbReference type="AlphaFoldDB" id="A0A922HQQ1"/>